<name>A0A8J8GEM1_9BACI</name>
<dbReference type="Proteomes" id="UP000625804">
    <property type="component" value="Unassembled WGS sequence"/>
</dbReference>
<proteinExistence type="predicted"/>
<evidence type="ECO:0000313" key="2">
    <source>
        <dbReference type="Proteomes" id="UP000625804"/>
    </source>
</evidence>
<protein>
    <submittedName>
        <fullName evidence="1">Uncharacterized protein</fullName>
    </submittedName>
</protein>
<dbReference type="EMBL" id="JABTTE010000009">
    <property type="protein sequence ID" value="NSL51746.1"/>
    <property type="molecule type" value="Genomic_DNA"/>
</dbReference>
<comment type="caution">
    <text evidence="1">The sequence shown here is derived from an EMBL/GenBank/DDBJ whole genome shotgun (WGS) entry which is preliminary data.</text>
</comment>
<reference evidence="1" key="1">
    <citation type="submission" date="2020-06" db="EMBL/GenBank/DDBJ databases">
        <title>A novel thermopfilic bacterium from Erzurum, Turkey.</title>
        <authorList>
            <person name="Adiguzel A."/>
            <person name="Ay H."/>
            <person name="Baltaci M.O."/>
        </authorList>
    </citation>
    <scope>NUCLEOTIDE SEQUENCE</scope>
    <source>
        <strain evidence="1">P2</strain>
    </source>
</reference>
<evidence type="ECO:0000313" key="1">
    <source>
        <dbReference type="EMBL" id="NSL51746.1"/>
    </source>
</evidence>
<dbReference type="AlphaFoldDB" id="A0A8J8GEM1"/>
<gene>
    <name evidence="1" type="ORF">HR057_08185</name>
</gene>
<organism evidence="1 2">
    <name type="scientific">Calidifontibacillus erzurumensis</name>
    <dbReference type="NCBI Taxonomy" id="2741433"/>
    <lineage>
        <taxon>Bacteria</taxon>
        <taxon>Bacillati</taxon>
        <taxon>Bacillota</taxon>
        <taxon>Bacilli</taxon>
        <taxon>Bacillales</taxon>
        <taxon>Bacillaceae</taxon>
        <taxon>Calidifontibacillus/Schinkia group</taxon>
        <taxon>Calidifontibacillus</taxon>
    </lineage>
</organism>
<accession>A0A8J8GEM1</accession>
<keyword evidence="2" id="KW-1185">Reference proteome</keyword>
<sequence>MKHAISQTKIQYAKVYVEIGQRHLTAPNRDPNELLEIILCLLTKSKAECQKNDTISMPASSHTNLQIALAFCYSKSLYDNTNQVQELMSLLGQKNEQMQKDQIIPVYDGFIDFLKQGKDNYEVEELYYLKRYLAPLL</sequence>
<dbReference type="RefSeq" id="WP_173730954.1">
    <property type="nucleotide sequence ID" value="NZ_JABTTE010000009.1"/>
</dbReference>